<name>A0A9W6BYJ6_9CHLO</name>
<reference evidence="2 3" key="1">
    <citation type="journal article" date="2023" name="Commun. Biol.">
        <title>Reorganization of the ancestral sex-determining regions during the evolution of trioecy in Pleodorina starrii.</title>
        <authorList>
            <person name="Takahashi K."/>
            <person name="Suzuki S."/>
            <person name="Kawai-Toyooka H."/>
            <person name="Yamamoto K."/>
            <person name="Hamaji T."/>
            <person name="Ootsuki R."/>
            <person name="Yamaguchi H."/>
            <person name="Kawachi M."/>
            <person name="Higashiyama T."/>
            <person name="Nozaki H."/>
        </authorList>
    </citation>
    <scope>NUCLEOTIDE SEQUENCE [LARGE SCALE GENOMIC DNA]</scope>
    <source>
        <strain evidence="2 3">NIES-4479</strain>
    </source>
</reference>
<evidence type="ECO:0000256" key="1">
    <source>
        <dbReference type="SAM" id="MobiDB-lite"/>
    </source>
</evidence>
<feature type="region of interest" description="Disordered" evidence="1">
    <location>
        <begin position="192"/>
        <end position="220"/>
    </location>
</feature>
<gene>
    <name evidence="2" type="primary">PLESTB002706</name>
    <name evidence="2" type="ORF">PLESTB_001693500</name>
</gene>
<dbReference type="Proteomes" id="UP001165080">
    <property type="component" value="Unassembled WGS sequence"/>
</dbReference>
<evidence type="ECO:0000313" key="2">
    <source>
        <dbReference type="EMBL" id="GLC60926.1"/>
    </source>
</evidence>
<organism evidence="2 3">
    <name type="scientific">Pleodorina starrii</name>
    <dbReference type="NCBI Taxonomy" id="330485"/>
    <lineage>
        <taxon>Eukaryota</taxon>
        <taxon>Viridiplantae</taxon>
        <taxon>Chlorophyta</taxon>
        <taxon>core chlorophytes</taxon>
        <taxon>Chlorophyceae</taxon>
        <taxon>CS clade</taxon>
        <taxon>Chlamydomonadales</taxon>
        <taxon>Volvocaceae</taxon>
        <taxon>Pleodorina</taxon>
    </lineage>
</organism>
<evidence type="ECO:0000313" key="3">
    <source>
        <dbReference type="Proteomes" id="UP001165080"/>
    </source>
</evidence>
<protein>
    <submittedName>
        <fullName evidence="2">Uncharacterized protein</fullName>
    </submittedName>
</protein>
<accession>A0A9W6BYJ6</accession>
<proteinExistence type="predicted"/>
<dbReference type="AlphaFoldDB" id="A0A9W6BYJ6"/>
<comment type="caution">
    <text evidence="2">The sequence shown here is derived from an EMBL/GenBank/DDBJ whole genome shotgun (WGS) entry which is preliminary data.</text>
</comment>
<feature type="compositionally biased region" description="Basic and acidic residues" evidence="1">
    <location>
        <begin position="193"/>
        <end position="208"/>
    </location>
</feature>
<keyword evidence="3" id="KW-1185">Reference proteome</keyword>
<sequence>MALRFFFLKAVQPVTARSSLIGANRFMERLGSRLGAAATPSAMCAITKAPGYADEGRLVSHINGFCWLNGKDLQRKFQRYEFSANEEELLSRMANFSGAAATPSAITKAQGYADDERLASHMNGFCWLSGKKLHRKFQPYELSANEERLLSRTSNFGKKSADRPRCNLLAEDKVPAASAACVRSGCNLSVKSAEQKVSHEHQAPRYMRDTASSKAKRVVQ</sequence>
<dbReference type="EMBL" id="BRXU01000040">
    <property type="protein sequence ID" value="GLC60926.1"/>
    <property type="molecule type" value="Genomic_DNA"/>
</dbReference>